<feature type="transmembrane region" description="Helical" evidence="2">
    <location>
        <begin position="176"/>
        <end position="199"/>
    </location>
</feature>
<evidence type="ECO:0000256" key="2">
    <source>
        <dbReference type="SAM" id="Phobius"/>
    </source>
</evidence>
<gene>
    <name evidence="3" type="ORF">AH67_03930</name>
</gene>
<evidence type="ECO:0008006" key="5">
    <source>
        <dbReference type="Google" id="ProtNLM"/>
    </source>
</evidence>
<feature type="region of interest" description="Disordered" evidence="1">
    <location>
        <begin position="1"/>
        <end position="116"/>
    </location>
</feature>
<dbReference type="HOGENOM" id="CLU_092707_0_0_11"/>
<organism evidence="3 4">
    <name type="scientific">Bifidobacterium pseudolongum PV8-2</name>
    <dbReference type="NCBI Taxonomy" id="1447715"/>
    <lineage>
        <taxon>Bacteria</taxon>
        <taxon>Bacillati</taxon>
        <taxon>Actinomycetota</taxon>
        <taxon>Actinomycetes</taxon>
        <taxon>Bifidobacteriales</taxon>
        <taxon>Bifidobacteriaceae</taxon>
        <taxon>Bifidobacterium</taxon>
    </lineage>
</organism>
<protein>
    <recommendedName>
        <fullName evidence="5">DUF4190 domain-containing protein</fullName>
    </recommendedName>
</protein>
<accession>A0A0A7I7C7</accession>
<keyword evidence="2" id="KW-1133">Transmembrane helix</keyword>
<evidence type="ECO:0000313" key="4">
    <source>
        <dbReference type="Proteomes" id="UP000030636"/>
    </source>
</evidence>
<keyword evidence="2" id="KW-0812">Transmembrane</keyword>
<feature type="compositionally biased region" description="Low complexity" evidence="1">
    <location>
        <begin position="91"/>
        <end position="115"/>
    </location>
</feature>
<name>A0A0A7I7C7_9BIFI</name>
<reference evidence="3 4" key="1">
    <citation type="journal article" date="2015" name="Genome Announc.">
        <title>Bifidobacterium pseudolongum Strain PV8-2, Isolated from a Stool Sample of an Anemic Kenyan Infant.</title>
        <authorList>
            <person name="Vazquez-Gutierrez P."/>
            <person name="Lacroix C."/>
            <person name="Chassard C."/>
            <person name="Klumpp J."/>
            <person name="Stevens M.J."/>
            <person name="Jans C."/>
        </authorList>
    </citation>
    <scope>NUCLEOTIDE SEQUENCE [LARGE SCALE GENOMIC DNA]</scope>
    <source>
        <strain evidence="3 4">PV8-2</strain>
    </source>
</reference>
<feature type="transmembrane region" description="Helical" evidence="2">
    <location>
        <begin position="140"/>
        <end position="164"/>
    </location>
</feature>
<dbReference type="STRING" id="1447715.AH67_03930"/>
<keyword evidence="2" id="KW-0472">Membrane</keyword>
<feature type="compositionally biased region" description="Low complexity" evidence="1">
    <location>
        <begin position="1"/>
        <end position="23"/>
    </location>
</feature>
<dbReference type="Proteomes" id="UP000030636">
    <property type="component" value="Chromosome"/>
</dbReference>
<proteinExistence type="predicted"/>
<evidence type="ECO:0000313" key="3">
    <source>
        <dbReference type="EMBL" id="AIZ16182.1"/>
    </source>
</evidence>
<dbReference type="KEGG" id="bpsp:AH67_03930"/>
<keyword evidence="4" id="KW-1185">Reference proteome</keyword>
<dbReference type="OrthoDB" id="3240445at2"/>
<dbReference type="EMBL" id="CP007457">
    <property type="protein sequence ID" value="AIZ16182.1"/>
    <property type="molecule type" value="Genomic_DNA"/>
</dbReference>
<sequence>MSQPDQYPSSQPQQAPNGANAAPVDSSGPAAGTQGANHPSYGQYLRPAYGAMDNQFPQDYDPYIFGRPDPEPQPAQASQAGPTPAVPQPNQAPTQPWARQQAQAPQAPGATQQGGKYPRYVNGIDMEDPNQNIFYGRWDAGAIIAFVFALFLPVPIMPAILGALSMRRTRIMRMKGYGLALAAVIINVLYTIAFVWLMINGVSMDDVMNQMLQSLNSSTYGGSGDSVQA</sequence>
<evidence type="ECO:0000256" key="1">
    <source>
        <dbReference type="SAM" id="MobiDB-lite"/>
    </source>
</evidence>
<dbReference type="AlphaFoldDB" id="A0A0A7I7C7"/>